<comment type="similarity">
    <text evidence="1">Belongs to the arrestin family.</text>
</comment>
<name>A0A5N5WLU9_9EURO</name>
<dbReference type="Proteomes" id="UP000326565">
    <property type="component" value="Unassembled WGS sequence"/>
</dbReference>
<keyword evidence="4" id="KW-1185">Reference proteome</keyword>
<organism evidence="3 4">
    <name type="scientific">Aspergillus leporis</name>
    <dbReference type="NCBI Taxonomy" id="41062"/>
    <lineage>
        <taxon>Eukaryota</taxon>
        <taxon>Fungi</taxon>
        <taxon>Dikarya</taxon>
        <taxon>Ascomycota</taxon>
        <taxon>Pezizomycotina</taxon>
        <taxon>Eurotiomycetes</taxon>
        <taxon>Eurotiomycetidae</taxon>
        <taxon>Eurotiales</taxon>
        <taxon>Aspergillaceae</taxon>
        <taxon>Aspergillus</taxon>
        <taxon>Aspergillus subgen. Circumdati</taxon>
    </lineage>
</organism>
<dbReference type="SUPFAM" id="SSF81296">
    <property type="entry name" value="E set domains"/>
    <property type="match status" value="1"/>
</dbReference>
<dbReference type="Gene3D" id="2.60.40.640">
    <property type="match status" value="1"/>
</dbReference>
<protein>
    <recommendedName>
        <fullName evidence="2">Arrestin C-terminal-like domain-containing protein</fullName>
    </recommendedName>
</protein>
<dbReference type="EMBL" id="ML732404">
    <property type="protein sequence ID" value="KAB8068274.1"/>
    <property type="molecule type" value="Genomic_DNA"/>
</dbReference>
<dbReference type="GO" id="GO:0030674">
    <property type="term" value="F:protein-macromolecule adaptor activity"/>
    <property type="evidence" value="ECO:0007669"/>
    <property type="project" value="TreeGrafter"/>
</dbReference>
<dbReference type="InterPro" id="IPR011022">
    <property type="entry name" value="Arrestin_C-like"/>
</dbReference>
<evidence type="ECO:0000313" key="4">
    <source>
        <dbReference type="Proteomes" id="UP000326565"/>
    </source>
</evidence>
<dbReference type="GO" id="GO:0005829">
    <property type="term" value="C:cytosol"/>
    <property type="evidence" value="ECO:0007669"/>
    <property type="project" value="TreeGrafter"/>
</dbReference>
<dbReference type="InterPro" id="IPR050357">
    <property type="entry name" value="Arrestin_domain-protein"/>
</dbReference>
<proteinExistence type="inferred from homology"/>
<dbReference type="SMART" id="SM01017">
    <property type="entry name" value="Arrestin_C"/>
    <property type="match status" value="1"/>
</dbReference>
<evidence type="ECO:0000256" key="1">
    <source>
        <dbReference type="ARBA" id="ARBA00005298"/>
    </source>
</evidence>
<dbReference type="GO" id="GO:0070086">
    <property type="term" value="P:ubiquitin-dependent endocytosis"/>
    <property type="evidence" value="ECO:0007669"/>
    <property type="project" value="TreeGrafter"/>
</dbReference>
<dbReference type="PANTHER" id="PTHR11188">
    <property type="entry name" value="ARRESTIN DOMAIN CONTAINING PROTEIN"/>
    <property type="match status" value="1"/>
</dbReference>
<feature type="domain" description="Arrestin C-terminal-like" evidence="2">
    <location>
        <begin position="169"/>
        <end position="323"/>
    </location>
</feature>
<evidence type="ECO:0000313" key="3">
    <source>
        <dbReference type="EMBL" id="KAB8068274.1"/>
    </source>
</evidence>
<dbReference type="OrthoDB" id="2333384at2759"/>
<evidence type="ECO:0000259" key="2">
    <source>
        <dbReference type="SMART" id="SM01017"/>
    </source>
</evidence>
<dbReference type="GO" id="GO:0031625">
    <property type="term" value="F:ubiquitin protein ligase binding"/>
    <property type="evidence" value="ECO:0007669"/>
    <property type="project" value="TreeGrafter"/>
</dbReference>
<dbReference type="InterPro" id="IPR014752">
    <property type="entry name" value="Arrestin-like_C"/>
</dbReference>
<reference evidence="3 4" key="1">
    <citation type="submission" date="2019-04" db="EMBL/GenBank/DDBJ databases">
        <title>Friends and foes A comparative genomics study of 23 Aspergillus species from section Flavi.</title>
        <authorList>
            <consortium name="DOE Joint Genome Institute"/>
            <person name="Kjaerbolling I."/>
            <person name="Vesth T."/>
            <person name="Frisvad J.C."/>
            <person name="Nybo J.L."/>
            <person name="Theobald S."/>
            <person name="Kildgaard S."/>
            <person name="Isbrandt T."/>
            <person name="Kuo A."/>
            <person name="Sato A."/>
            <person name="Lyhne E.K."/>
            <person name="Kogle M.E."/>
            <person name="Wiebenga A."/>
            <person name="Kun R.S."/>
            <person name="Lubbers R.J."/>
            <person name="Makela M.R."/>
            <person name="Barry K."/>
            <person name="Chovatia M."/>
            <person name="Clum A."/>
            <person name="Daum C."/>
            <person name="Haridas S."/>
            <person name="He G."/>
            <person name="LaButti K."/>
            <person name="Lipzen A."/>
            <person name="Mondo S."/>
            <person name="Riley R."/>
            <person name="Salamov A."/>
            <person name="Simmons B.A."/>
            <person name="Magnuson J.K."/>
            <person name="Henrissat B."/>
            <person name="Mortensen U.H."/>
            <person name="Larsen T.O."/>
            <person name="Devries R.P."/>
            <person name="Grigoriev I.V."/>
            <person name="Machida M."/>
            <person name="Baker S.E."/>
            <person name="Andersen M.R."/>
        </authorList>
    </citation>
    <scope>NUCLEOTIDE SEQUENCE [LARGE SCALE GENOMIC DNA]</scope>
    <source>
        <strain evidence="3 4">CBS 151.66</strain>
    </source>
</reference>
<dbReference type="Pfam" id="PF02752">
    <property type="entry name" value="Arrestin_C"/>
    <property type="match status" value="1"/>
</dbReference>
<dbReference type="PANTHER" id="PTHR11188:SF17">
    <property type="entry name" value="FI21816P1"/>
    <property type="match status" value="1"/>
</dbReference>
<gene>
    <name evidence="3" type="ORF">BDV29DRAFT_72351</name>
</gene>
<sequence>MFIRDTLCCSLRLDKSCIFFPSSQHPETKPCISGKLCVLLPHTTVVKGISVKIQGSSKLPYDESTLFSSYHESITFERRRALASSKQLNSFSLPAGDYEFPFEIPLDGKLIETITGPNHSYHSYHVYGIIERRWSRNVIVSQPIRIYKAFTMEQNELLVSAPNSIEKQWDNVCQYGVSIPSANIPFGSTFPVEVSVAPLSKGMKLGAITLEVVEKHELKISAPAAYATYNLNFLTSKTEHIIFSERHDLDGCTISGPRDCDLEWATSRTVSLPQDLETCTQDVSSNIINIHHLLVFTIELQDANKKIFMIKGTIPFNIFMSPHIIRENGTIHRFQLDQPQQEYSPPPLYNDHKADLLLSESWVTQSFERCNEYPMPISINSVNFLDWPVSDSGALDCAPSYETAIHGQLDIDV</sequence>
<dbReference type="InterPro" id="IPR014756">
    <property type="entry name" value="Ig_E-set"/>
</dbReference>
<dbReference type="AlphaFoldDB" id="A0A5N5WLU9"/>
<dbReference type="GO" id="GO:0005886">
    <property type="term" value="C:plasma membrane"/>
    <property type="evidence" value="ECO:0007669"/>
    <property type="project" value="TreeGrafter"/>
</dbReference>
<accession>A0A5N5WLU9</accession>